<evidence type="ECO:0000313" key="6">
    <source>
        <dbReference type="EMBL" id="MCQ8828571.1"/>
    </source>
</evidence>
<feature type="region of interest" description="Disordered" evidence="4">
    <location>
        <begin position="1"/>
        <end position="22"/>
    </location>
</feature>
<accession>A0A9X2LRF3</accession>
<dbReference type="AlphaFoldDB" id="A0A9X2LRF3"/>
<dbReference type="InterPro" id="IPR015168">
    <property type="entry name" value="SsuA/THI5"/>
</dbReference>
<keyword evidence="3" id="KW-0732">Signal</keyword>
<evidence type="ECO:0000256" key="1">
    <source>
        <dbReference type="ARBA" id="ARBA00004418"/>
    </source>
</evidence>
<dbReference type="RefSeq" id="WP_257630046.1">
    <property type="nucleotide sequence ID" value="NZ_JANIIC010000004.1"/>
</dbReference>
<protein>
    <submittedName>
        <fullName evidence="6">ABC transporter substrate-binding protein</fullName>
    </submittedName>
</protein>
<comment type="similarity">
    <text evidence="2">Belongs to the bacterial solute-binding protein SsuA/TauA family.</text>
</comment>
<dbReference type="PANTHER" id="PTHR30024:SF47">
    <property type="entry name" value="TAURINE-BINDING PERIPLASMIC PROTEIN"/>
    <property type="match status" value="1"/>
</dbReference>
<comment type="caution">
    <text evidence="6">The sequence shown here is derived from an EMBL/GenBank/DDBJ whole genome shotgun (WGS) entry which is preliminary data.</text>
</comment>
<dbReference type="EMBL" id="JANIIC010000004">
    <property type="protein sequence ID" value="MCQ8828571.1"/>
    <property type="molecule type" value="Genomic_DNA"/>
</dbReference>
<evidence type="ECO:0000313" key="7">
    <source>
        <dbReference type="Proteomes" id="UP001142400"/>
    </source>
</evidence>
<comment type="subcellular location">
    <subcellularLocation>
        <location evidence="1">Periplasm</location>
    </subcellularLocation>
</comment>
<evidence type="ECO:0000256" key="3">
    <source>
        <dbReference type="ARBA" id="ARBA00022729"/>
    </source>
</evidence>
<evidence type="ECO:0000256" key="4">
    <source>
        <dbReference type="SAM" id="MobiDB-lite"/>
    </source>
</evidence>
<dbReference type="SUPFAM" id="SSF53850">
    <property type="entry name" value="Periplasmic binding protein-like II"/>
    <property type="match status" value="1"/>
</dbReference>
<feature type="domain" description="SsuA/THI5-like" evidence="5">
    <location>
        <begin position="88"/>
        <end position="256"/>
    </location>
</feature>
<evidence type="ECO:0000259" key="5">
    <source>
        <dbReference type="Pfam" id="PF09084"/>
    </source>
</evidence>
<dbReference type="Gene3D" id="3.40.190.10">
    <property type="entry name" value="Periplasmic binding protein-like II"/>
    <property type="match status" value="2"/>
</dbReference>
<dbReference type="GO" id="GO:0042597">
    <property type="term" value="C:periplasmic space"/>
    <property type="evidence" value="ECO:0007669"/>
    <property type="project" value="UniProtKB-SubCell"/>
</dbReference>
<name>A0A9X2LRF3_STRMQ</name>
<dbReference type="Pfam" id="PF09084">
    <property type="entry name" value="NMT1"/>
    <property type="match status" value="1"/>
</dbReference>
<organism evidence="6 7">
    <name type="scientific">Streptomyces malaysiensis subsp. samsunensis</name>
    <dbReference type="NCBI Taxonomy" id="459658"/>
    <lineage>
        <taxon>Bacteria</taxon>
        <taxon>Bacillati</taxon>
        <taxon>Actinomycetota</taxon>
        <taxon>Actinomycetes</taxon>
        <taxon>Kitasatosporales</taxon>
        <taxon>Streptomycetaceae</taxon>
        <taxon>Streptomyces</taxon>
        <taxon>Streptomyces violaceusniger group</taxon>
    </lineage>
</organism>
<keyword evidence="7" id="KW-1185">Reference proteome</keyword>
<gene>
    <name evidence="6" type="ORF">NQU54_05620</name>
</gene>
<proteinExistence type="inferred from homology"/>
<sequence>MLHRAPRVPRASATSSPRPARRRPLVPIALATTLLTLLTACSAATGSGGDATTVRVGNVCGGINPSTIATDAKTFPSGTKVKKICFDGGAEALQALIGGSIDVFIGSPEHIVSARSKDLPVRGYAALSRRVPYSLVTKADSGIRGVKDLRDKTVAVTSVGSLSDTELLKAAADADIPYKGLKVINGGVGASIVAAIDKGAAAGMVSDPQLTQLVHSGKYRVVWKPDFDYVSLVALANTSWVDKHRALMTDYLRGLTTAEDKSRADRSFAVKALAKEKFAVSPGVLDEATAQAIANTPKGLKIDGGVYRKTIDVLVQTGRIPADRVPDFADAFDFSLLKSS</sequence>
<evidence type="ECO:0000256" key="2">
    <source>
        <dbReference type="ARBA" id="ARBA00010742"/>
    </source>
</evidence>
<dbReference type="Proteomes" id="UP001142400">
    <property type="component" value="Unassembled WGS sequence"/>
</dbReference>
<dbReference type="PANTHER" id="PTHR30024">
    <property type="entry name" value="ALIPHATIC SULFONATES-BINDING PROTEIN-RELATED"/>
    <property type="match status" value="1"/>
</dbReference>
<feature type="compositionally biased region" description="Low complexity" evidence="4">
    <location>
        <begin position="8"/>
        <end position="18"/>
    </location>
</feature>
<reference evidence="6" key="1">
    <citation type="submission" date="2022-06" db="EMBL/GenBank/DDBJ databases">
        <title>WGS of actinobacteria.</title>
        <authorList>
            <person name="Thawai C."/>
        </authorList>
    </citation>
    <scope>NUCLEOTIDE SEQUENCE</scope>
    <source>
        <strain evidence="6">DSM 42010</strain>
    </source>
</reference>